<dbReference type="PANTHER" id="PTHR48051:SF1">
    <property type="entry name" value="RAS SUPPRESSOR PROTEIN 1"/>
    <property type="match status" value="1"/>
</dbReference>
<dbReference type="SUPFAM" id="SSF52058">
    <property type="entry name" value="L domain-like"/>
    <property type="match status" value="1"/>
</dbReference>
<evidence type="ECO:0000256" key="1">
    <source>
        <dbReference type="ARBA" id="ARBA00022614"/>
    </source>
</evidence>
<evidence type="ECO:0000313" key="5">
    <source>
        <dbReference type="Proteomes" id="UP001565368"/>
    </source>
</evidence>
<reference evidence="4 5" key="1">
    <citation type="submission" date="2023-08" db="EMBL/GenBank/DDBJ databases">
        <title>Annotated Genome Sequence of Vanrija albida AlHP1.</title>
        <authorList>
            <person name="Herzog R."/>
        </authorList>
    </citation>
    <scope>NUCLEOTIDE SEQUENCE [LARGE SCALE GENOMIC DNA]</scope>
    <source>
        <strain evidence="4 5">AlHP1</strain>
    </source>
</reference>
<keyword evidence="5" id="KW-1185">Reference proteome</keyword>
<protein>
    <recommendedName>
        <fullName evidence="6">L domain-like protein</fullName>
    </recommendedName>
</protein>
<dbReference type="RefSeq" id="XP_069209805.1">
    <property type="nucleotide sequence ID" value="XM_069352387.1"/>
</dbReference>
<dbReference type="PANTHER" id="PTHR48051">
    <property type="match status" value="1"/>
</dbReference>
<accession>A0ABR3Q5X2</accession>
<dbReference type="GeneID" id="95984903"/>
<keyword evidence="1" id="KW-0433">Leucine-rich repeat</keyword>
<dbReference type="Gene3D" id="3.80.10.10">
    <property type="entry name" value="Ribonuclease Inhibitor"/>
    <property type="match status" value="1"/>
</dbReference>
<dbReference type="EMBL" id="JBBXJM010000003">
    <property type="protein sequence ID" value="KAL1409861.1"/>
    <property type="molecule type" value="Genomic_DNA"/>
</dbReference>
<evidence type="ECO:0000256" key="3">
    <source>
        <dbReference type="SAM" id="MobiDB-lite"/>
    </source>
</evidence>
<evidence type="ECO:0008006" key="6">
    <source>
        <dbReference type="Google" id="ProtNLM"/>
    </source>
</evidence>
<feature type="compositionally biased region" description="Basic and acidic residues" evidence="3">
    <location>
        <begin position="433"/>
        <end position="470"/>
    </location>
</feature>
<keyword evidence="2" id="KW-0677">Repeat</keyword>
<feature type="compositionally biased region" description="Pro residues" evidence="3">
    <location>
        <begin position="496"/>
        <end position="508"/>
    </location>
</feature>
<proteinExistence type="predicted"/>
<organism evidence="4 5">
    <name type="scientific">Vanrija albida</name>
    <dbReference type="NCBI Taxonomy" id="181172"/>
    <lineage>
        <taxon>Eukaryota</taxon>
        <taxon>Fungi</taxon>
        <taxon>Dikarya</taxon>
        <taxon>Basidiomycota</taxon>
        <taxon>Agaricomycotina</taxon>
        <taxon>Tremellomycetes</taxon>
        <taxon>Trichosporonales</taxon>
        <taxon>Trichosporonaceae</taxon>
        <taxon>Vanrija</taxon>
    </lineage>
</organism>
<dbReference type="InterPro" id="IPR032675">
    <property type="entry name" value="LRR_dom_sf"/>
</dbReference>
<dbReference type="InterPro" id="IPR050216">
    <property type="entry name" value="LRR_domain-containing"/>
</dbReference>
<comment type="caution">
    <text evidence="4">The sequence shown here is derived from an EMBL/GenBank/DDBJ whole genome shotgun (WGS) entry which is preliminary data.</text>
</comment>
<sequence>MDRGAARSRKRAEKADKVSVAAPAPAGKQRDVKSLPKPNSKPKHKGKSKPGPSDGVHPERAERKRKAEEQSKDPANYTAKAIRSAKALVYSQEPFDLPPPAERLAGVTRVDLEGSGATDVSWLAGSSVTWLSLKGCAVVDGWEAVGGLADLSVLNISATGITTLPKPLVNLSKLKAIVAMSNEFSTLDHGVVAGWKELNSIIVSHSPNLTSLPASLAELSNLSKLTISHCPLLSATGLPDLSALPHLRDVKANNLPRLTTLPAHLATWGTGVMSSDKDGAARRGQGLEVLDLGNCSLAFAAVAKVFGLGGKSKAAQWGNLRSLTLRANPLALEKEDYAELLQASADLPKLQIIDSRRVVERKRKGETPETKAERRARERKEAKMRPTGANETAGGAMRTWGSGEAEGKEKSGEKKRKARPEDGERGEKRRKADGKGKAEGEGKAEVRPKRVREDKVETKPEVKPEAEARPKKSKAPRVVDADPEAPAPKKRKAAPAPAPPAAPTPATPADPSAVKPKKPSRNETAVVGVIEVGTGKGEARRPKAKTAGVDLKAVFGGAAAPAADDEASGSGLGVGGW</sequence>
<feature type="region of interest" description="Disordered" evidence="3">
    <location>
        <begin position="360"/>
        <end position="529"/>
    </location>
</feature>
<dbReference type="Proteomes" id="UP001565368">
    <property type="component" value="Unassembled WGS sequence"/>
</dbReference>
<evidence type="ECO:0000256" key="2">
    <source>
        <dbReference type="ARBA" id="ARBA00022737"/>
    </source>
</evidence>
<evidence type="ECO:0000313" key="4">
    <source>
        <dbReference type="EMBL" id="KAL1409861.1"/>
    </source>
</evidence>
<feature type="compositionally biased region" description="Basic and acidic residues" evidence="3">
    <location>
        <begin position="56"/>
        <end position="72"/>
    </location>
</feature>
<feature type="compositionally biased region" description="Basic residues" evidence="3">
    <location>
        <begin position="1"/>
        <end position="12"/>
    </location>
</feature>
<feature type="compositionally biased region" description="Basic and acidic residues" evidence="3">
    <location>
        <begin position="360"/>
        <end position="384"/>
    </location>
</feature>
<feature type="region of interest" description="Disordered" evidence="3">
    <location>
        <begin position="1"/>
        <end position="77"/>
    </location>
</feature>
<name>A0ABR3Q5X2_9TREE</name>
<gene>
    <name evidence="4" type="ORF">Q8F55_003860</name>
</gene>